<proteinExistence type="predicted"/>
<dbReference type="SUPFAM" id="SSF53448">
    <property type="entry name" value="Nucleotide-diphospho-sugar transferases"/>
    <property type="match status" value="1"/>
</dbReference>
<keyword evidence="1" id="KW-0175">Coiled coil</keyword>
<evidence type="ECO:0000313" key="4">
    <source>
        <dbReference type="EMBL" id="QIB66326.1"/>
    </source>
</evidence>
<dbReference type="InterPro" id="IPR027417">
    <property type="entry name" value="P-loop_NTPase"/>
</dbReference>
<dbReference type="CDD" id="cd03801">
    <property type="entry name" value="GT4_PimA-like"/>
    <property type="match status" value="1"/>
</dbReference>
<feature type="compositionally biased region" description="Low complexity" evidence="2">
    <location>
        <begin position="1098"/>
        <end position="1120"/>
    </location>
</feature>
<dbReference type="Pfam" id="PF13692">
    <property type="entry name" value="Glyco_trans_1_4"/>
    <property type="match status" value="1"/>
</dbReference>
<reference evidence="4 5" key="1">
    <citation type="submission" date="2020-02" db="EMBL/GenBank/DDBJ databases">
        <title>Genome sequencing for Kineobactrum sp. M2.</title>
        <authorList>
            <person name="Park S.-J."/>
        </authorList>
    </citation>
    <scope>NUCLEOTIDE SEQUENCE [LARGE SCALE GENOMIC DNA]</scope>
    <source>
        <strain evidence="4 5">M2</strain>
    </source>
</reference>
<feature type="region of interest" description="Disordered" evidence="2">
    <location>
        <begin position="1089"/>
        <end position="1128"/>
    </location>
</feature>
<sequence>MVLTWPAWQAALGDAVPVYVYRDPCTVAVSLHRRNGFPLALGLALWEHYNRTALAIIAGRESVAISYEAIVADSRASLQAMLRQLAQLDVPCAVEAGHDTYRPELTRSLRDSEPMARAMALLTPSQRSLRDYCETLCAGHELPPLAPEDASLQPTLDDLARAPDSVARGLEAGAELARQQQLCAERTGERDQALAQLRQLEGDYRQLGVAHEDELSRHRRLQQQQQALEQDHAALAAAHRAEVTRHEQLQVEHQALVEKAEFLFITLTRTYTNLLEFERSRLGAIQRLVRRGYKFLTRRRGISTSYEDALADAREHYAEFELTLPERPPGKLALLLPVLRYMAAHPVSSLRSFSLARLWRGLTVLRKSSAADFNVWVGSRFPQAAGPAAIPLPAELDPELDFRELEFPVAAQPRVSIIVPVYNDYRVTMNCLVALLEHTSGVDYEVLLGDDHSSDLTATIGQRVRNIRVLRGEVNRGFLENCNAAAAEARGDFLLFLNNDTSVCPGWLQPMLELMERDPQVGVVGPKLLFADGSLQEAGGIIWDDASGWNFGRADDPAKPEYNYVKPVDYVSGACLLLRRALWQQLDGFDQRYVPAYYEDSDLCFAARAAGYQVLYQPASQVYHFEGVSNGTDTGSGVKRYQLENQQKFLAKWRPVLERDHFPNAEHVFQARDRSRDQRSVLFIDHYVPHYDKDAGSRSTLMYVQLMVDMGYRVIFMGANFFPHQPYTETLQQMGVEVLVGEYSARNLDRWLQDNAGYIDNVYLHRPHVAEQFLPHLEKMEPRPRIIFFGHDLHYLRITREHQLGSDPALLESANNWRRREYAVFERVDQIYYPSVVEVEAIHAQRPELSVRAIPLYAVAAGPLPEYRPQPDGGLLFVGGFNHPPNVDGIHWLVESVLPLLRQTHPGLHLHIVGSNPTEAVLALQAEQITVHGYLPDAELQALYRRVQLAVVPLRFGAGVKGKVLEAVQQRVPLVTTPVGAEGIPAADSVMAIADGAEEFAAEVARILAGEPEPLARLERYDDWLEAHFSAARAEAIIAEDFGPPGASGALPARLPPPDEACAAAWPYLQECRHHAGLVAAAQLWRGLPGPPRRRGNAQPGPGTSGAAAGSEAGLAGALQPPSDHHTAAAGGVHLHPVYLLRHPLRRIRSVYRFERQQQADTPGARAARHNSFPDYIRWRMLPEVSGAIRNYQTRYLAGEHGPVEEPAQQLELFAAALARLQQLPLVGVVERYDESMVLLESLLRPYFPELDLAWLPQNVTRQKTDDDAAAEVAAMLTELGPLAQTVIDNNSYDFALYQAADARLQLAMGRLTTLRPGLRISAGAARS</sequence>
<dbReference type="EMBL" id="CP048711">
    <property type="protein sequence ID" value="QIB66326.1"/>
    <property type="molecule type" value="Genomic_DNA"/>
</dbReference>
<dbReference type="Proteomes" id="UP000477680">
    <property type="component" value="Chromosome"/>
</dbReference>
<evidence type="ECO:0000256" key="2">
    <source>
        <dbReference type="SAM" id="MobiDB-lite"/>
    </source>
</evidence>
<dbReference type="Pfam" id="PF00535">
    <property type="entry name" value="Glycos_transf_2"/>
    <property type="match status" value="1"/>
</dbReference>
<dbReference type="SUPFAM" id="SSF52540">
    <property type="entry name" value="P-loop containing nucleoside triphosphate hydrolases"/>
    <property type="match status" value="1"/>
</dbReference>
<accession>A0A6C0U2R8</accession>
<keyword evidence="4" id="KW-0808">Transferase</keyword>
<dbReference type="PANTHER" id="PTHR43179:SF7">
    <property type="entry name" value="RHAMNOSYLTRANSFERASE WBBL"/>
    <property type="match status" value="1"/>
</dbReference>
<dbReference type="RefSeq" id="WP_163495760.1">
    <property type="nucleotide sequence ID" value="NZ_CP048711.1"/>
</dbReference>
<dbReference type="CDD" id="cd04186">
    <property type="entry name" value="GT_2_like_c"/>
    <property type="match status" value="1"/>
</dbReference>
<protein>
    <submittedName>
        <fullName evidence="4">Glycosyltransferase</fullName>
    </submittedName>
</protein>
<dbReference type="KEGG" id="kim:G3T16_13830"/>
<name>A0A6C0U2R8_9GAMM</name>
<dbReference type="Gene3D" id="3.40.50.300">
    <property type="entry name" value="P-loop containing nucleotide triphosphate hydrolases"/>
    <property type="match status" value="2"/>
</dbReference>
<evidence type="ECO:0000256" key="1">
    <source>
        <dbReference type="SAM" id="Coils"/>
    </source>
</evidence>
<dbReference type="GO" id="GO:0016740">
    <property type="term" value="F:transferase activity"/>
    <property type="evidence" value="ECO:0007669"/>
    <property type="project" value="UniProtKB-KW"/>
</dbReference>
<gene>
    <name evidence="4" type="ORF">G3T16_13830</name>
</gene>
<dbReference type="InterPro" id="IPR029044">
    <property type="entry name" value="Nucleotide-diphossugar_trans"/>
</dbReference>
<evidence type="ECO:0000313" key="5">
    <source>
        <dbReference type="Proteomes" id="UP000477680"/>
    </source>
</evidence>
<evidence type="ECO:0000259" key="3">
    <source>
        <dbReference type="Pfam" id="PF00535"/>
    </source>
</evidence>
<dbReference type="SUPFAM" id="SSF53756">
    <property type="entry name" value="UDP-Glycosyltransferase/glycogen phosphorylase"/>
    <property type="match status" value="1"/>
</dbReference>
<dbReference type="InterPro" id="IPR001173">
    <property type="entry name" value="Glyco_trans_2-like"/>
</dbReference>
<dbReference type="Gene3D" id="3.40.50.2000">
    <property type="entry name" value="Glycogen Phosphorylase B"/>
    <property type="match status" value="1"/>
</dbReference>
<feature type="coiled-coil region" evidence="1">
    <location>
        <begin position="211"/>
        <end position="238"/>
    </location>
</feature>
<feature type="domain" description="Glycosyltransferase 2-like" evidence="3">
    <location>
        <begin position="416"/>
        <end position="533"/>
    </location>
</feature>
<keyword evidence="5" id="KW-1185">Reference proteome</keyword>
<dbReference type="PANTHER" id="PTHR43179">
    <property type="entry name" value="RHAMNOSYLTRANSFERASE WBBL"/>
    <property type="match status" value="1"/>
</dbReference>
<organism evidence="4 5">
    <name type="scientific">Kineobactrum salinum</name>
    <dbReference type="NCBI Taxonomy" id="2708301"/>
    <lineage>
        <taxon>Bacteria</taxon>
        <taxon>Pseudomonadati</taxon>
        <taxon>Pseudomonadota</taxon>
        <taxon>Gammaproteobacteria</taxon>
        <taxon>Cellvibrionales</taxon>
        <taxon>Halieaceae</taxon>
        <taxon>Kineobactrum</taxon>
    </lineage>
</organism>
<dbReference type="Gene3D" id="3.90.550.10">
    <property type="entry name" value="Spore Coat Polysaccharide Biosynthesis Protein SpsA, Chain A"/>
    <property type="match status" value="1"/>
</dbReference>